<name>A0A518GC49_9BACT</name>
<evidence type="ECO:0000259" key="1">
    <source>
        <dbReference type="Pfam" id="PF13421"/>
    </source>
</evidence>
<proteinExistence type="predicted"/>
<dbReference type="SUPFAM" id="SSF69635">
    <property type="entry name" value="Type III secretory system chaperone-like"/>
    <property type="match status" value="1"/>
</dbReference>
<dbReference type="CDD" id="cd03408">
    <property type="entry name" value="SPFH_like_u1"/>
    <property type="match status" value="1"/>
</dbReference>
<organism evidence="2 3">
    <name type="scientific">Aureliella helgolandensis</name>
    <dbReference type="NCBI Taxonomy" id="2527968"/>
    <lineage>
        <taxon>Bacteria</taxon>
        <taxon>Pseudomonadati</taxon>
        <taxon>Planctomycetota</taxon>
        <taxon>Planctomycetia</taxon>
        <taxon>Pirellulales</taxon>
        <taxon>Pirellulaceae</taxon>
        <taxon>Aureliella</taxon>
    </lineage>
</organism>
<evidence type="ECO:0000313" key="3">
    <source>
        <dbReference type="Proteomes" id="UP000318017"/>
    </source>
</evidence>
<dbReference type="Pfam" id="PF13421">
    <property type="entry name" value="Band_7_1"/>
    <property type="match status" value="1"/>
</dbReference>
<dbReference type="KEGG" id="ahel:Q31a_45540"/>
<sequence>MFRLEVIDYIDQTGRSLVARVPEFGTAAIQSGAQLIVQQNQEAVFFRDGRAMDSFGPGRHTLTTANIPILGRVLTIPWEKSPFQACVYFVGKHRYIDQGWGTRSPITMKDPDFGIVRLRGFGKYSYRVVDATLLINELVGTQGKVTTEEVGNYLRDVVVSGLSDLFATANVGLLQMAAKFDELSAAARVKIGGQFKKFGLELTDFVINNVSPPEEVQKAIDARSSMTVVGDMRSYTLYQAANGLSGAGGGVAAGAAQLGMGAGIGMMLPGMMQQAQQPNASAPVDAFAPKQAPPTGSVANAVGLDFSQLASPVDAVSRLQTVVRQLADSAQWNIEASEGQWTLTVPVGTLRKQRVHLDFSSQDDAGHAVMNIWSSCGSFSPGQAITLLRFNAQLIHGAFAIQVTEGNDLLVLRANLLVDTADALELTRTITSIAWQADRMEEQLYGVDNG</sequence>
<dbReference type="RefSeq" id="WP_145082142.1">
    <property type="nucleotide sequence ID" value="NZ_CP036298.1"/>
</dbReference>
<reference evidence="2 3" key="1">
    <citation type="submission" date="2019-02" db="EMBL/GenBank/DDBJ databases">
        <title>Deep-cultivation of Planctomycetes and their phenomic and genomic characterization uncovers novel biology.</title>
        <authorList>
            <person name="Wiegand S."/>
            <person name="Jogler M."/>
            <person name="Boedeker C."/>
            <person name="Pinto D."/>
            <person name="Vollmers J."/>
            <person name="Rivas-Marin E."/>
            <person name="Kohn T."/>
            <person name="Peeters S.H."/>
            <person name="Heuer A."/>
            <person name="Rast P."/>
            <person name="Oberbeckmann S."/>
            <person name="Bunk B."/>
            <person name="Jeske O."/>
            <person name="Meyerdierks A."/>
            <person name="Storesund J.E."/>
            <person name="Kallscheuer N."/>
            <person name="Luecker S."/>
            <person name="Lage O.M."/>
            <person name="Pohl T."/>
            <person name="Merkel B.J."/>
            <person name="Hornburger P."/>
            <person name="Mueller R.-W."/>
            <person name="Bruemmer F."/>
            <person name="Labrenz M."/>
            <person name="Spormann A.M."/>
            <person name="Op den Camp H."/>
            <person name="Overmann J."/>
            <person name="Amann R."/>
            <person name="Jetten M.S.M."/>
            <person name="Mascher T."/>
            <person name="Medema M.H."/>
            <person name="Devos D.P."/>
            <person name="Kaster A.-K."/>
            <person name="Ovreas L."/>
            <person name="Rohde M."/>
            <person name="Galperin M.Y."/>
            <person name="Jogler C."/>
        </authorList>
    </citation>
    <scope>NUCLEOTIDE SEQUENCE [LARGE SCALE GENOMIC DNA]</scope>
    <source>
        <strain evidence="2 3">Q31a</strain>
    </source>
</reference>
<dbReference type="EMBL" id="CP036298">
    <property type="protein sequence ID" value="QDV26182.1"/>
    <property type="molecule type" value="Genomic_DNA"/>
</dbReference>
<dbReference type="OrthoDB" id="9788304at2"/>
<gene>
    <name evidence="2" type="ORF">Q31a_45540</name>
</gene>
<dbReference type="InterPro" id="IPR033880">
    <property type="entry name" value="SPFH_YdjI"/>
</dbReference>
<evidence type="ECO:0000313" key="2">
    <source>
        <dbReference type="EMBL" id="QDV26182.1"/>
    </source>
</evidence>
<keyword evidence="3" id="KW-1185">Reference proteome</keyword>
<dbReference type="Gene3D" id="3.30.479.30">
    <property type="entry name" value="Band 7 domain"/>
    <property type="match status" value="1"/>
</dbReference>
<dbReference type="PANTHER" id="PTHR37826">
    <property type="entry name" value="FLOTILLIN BAND_7_5 DOMAIN PROTEIN"/>
    <property type="match status" value="1"/>
</dbReference>
<dbReference type="SUPFAM" id="SSF117892">
    <property type="entry name" value="Band 7/SPFH domain"/>
    <property type="match status" value="1"/>
</dbReference>
<protein>
    <submittedName>
        <fullName evidence="2">SPFH domain / Band 7 family protein</fullName>
    </submittedName>
</protein>
<dbReference type="PANTHER" id="PTHR37826:SF2">
    <property type="entry name" value="ZINC-RIBBON DOMAIN-CONTAINING PROTEIN"/>
    <property type="match status" value="1"/>
</dbReference>
<feature type="domain" description="SPFH" evidence="1">
    <location>
        <begin position="20"/>
        <end position="227"/>
    </location>
</feature>
<dbReference type="AlphaFoldDB" id="A0A518GC49"/>
<dbReference type="Proteomes" id="UP000318017">
    <property type="component" value="Chromosome"/>
</dbReference>
<dbReference type="InterPro" id="IPR036013">
    <property type="entry name" value="Band_7/SPFH_dom_sf"/>
</dbReference>
<accession>A0A518GC49</accession>